<comment type="caution">
    <text evidence="1">The sequence shown here is derived from an EMBL/GenBank/DDBJ whole genome shotgun (WGS) entry which is preliminary data.</text>
</comment>
<dbReference type="EMBL" id="CM042023">
    <property type="protein sequence ID" value="KAI3813197.1"/>
    <property type="molecule type" value="Genomic_DNA"/>
</dbReference>
<proteinExistence type="predicted"/>
<name>A0ACB9IZD0_9ASTR</name>
<evidence type="ECO:0000313" key="1">
    <source>
        <dbReference type="EMBL" id="KAI3813197.1"/>
    </source>
</evidence>
<gene>
    <name evidence="1" type="ORF">L1987_17915</name>
</gene>
<keyword evidence="2" id="KW-1185">Reference proteome</keyword>
<accession>A0ACB9IZD0</accession>
<protein>
    <submittedName>
        <fullName evidence="1">Uncharacterized protein</fullName>
    </submittedName>
</protein>
<reference evidence="2" key="1">
    <citation type="journal article" date="2022" name="Mol. Ecol. Resour.">
        <title>The genomes of chicory, endive, great burdock and yacon provide insights into Asteraceae palaeo-polyploidization history and plant inulin production.</title>
        <authorList>
            <person name="Fan W."/>
            <person name="Wang S."/>
            <person name="Wang H."/>
            <person name="Wang A."/>
            <person name="Jiang F."/>
            <person name="Liu H."/>
            <person name="Zhao H."/>
            <person name="Xu D."/>
            <person name="Zhang Y."/>
        </authorList>
    </citation>
    <scope>NUCLEOTIDE SEQUENCE [LARGE SCALE GENOMIC DNA]</scope>
    <source>
        <strain evidence="2">cv. Yunnan</strain>
    </source>
</reference>
<sequence length="190" mass="21180">MGCTPSKQSVCRNCNAQCSPVRRSYSSQPRHSPPREADNHHDVALTSTTLGYLVVDPSTTPNQVCIEPVRRNAPEKNINNFAVGLIDEKITKTVPETPITTPPGEPETINAWELMEGLDDPSPPSDNFDPKTVNIKQPLINEKLVKEKLVLYFTSLRGVRKTYEDCCHVRVILKNCGVRVDERDVSMHSG</sequence>
<reference evidence="1 2" key="2">
    <citation type="journal article" date="2022" name="Mol. Ecol. Resour.">
        <title>The genomes of chicory, endive, great burdock and yacon provide insights into Asteraceae paleo-polyploidization history and plant inulin production.</title>
        <authorList>
            <person name="Fan W."/>
            <person name="Wang S."/>
            <person name="Wang H."/>
            <person name="Wang A."/>
            <person name="Jiang F."/>
            <person name="Liu H."/>
            <person name="Zhao H."/>
            <person name="Xu D."/>
            <person name="Zhang Y."/>
        </authorList>
    </citation>
    <scope>NUCLEOTIDE SEQUENCE [LARGE SCALE GENOMIC DNA]</scope>
    <source>
        <strain evidence="2">cv. Yunnan</strain>
        <tissue evidence="1">Leaves</tissue>
    </source>
</reference>
<evidence type="ECO:0000313" key="2">
    <source>
        <dbReference type="Proteomes" id="UP001056120"/>
    </source>
</evidence>
<dbReference type="Proteomes" id="UP001056120">
    <property type="component" value="Linkage Group LG06"/>
</dbReference>
<organism evidence="1 2">
    <name type="scientific">Smallanthus sonchifolius</name>
    <dbReference type="NCBI Taxonomy" id="185202"/>
    <lineage>
        <taxon>Eukaryota</taxon>
        <taxon>Viridiplantae</taxon>
        <taxon>Streptophyta</taxon>
        <taxon>Embryophyta</taxon>
        <taxon>Tracheophyta</taxon>
        <taxon>Spermatophyta</taxon>
        <taxon>Magnoliopsida</taxon>
        <taxon>eudicotyledons</taxon>
        <taxon>Gunneridae</taxon>
        <taxon>Pentapetalae</taxon>
        <taxon>asterids</taxon>
        <taxon>campanulids</taxon>
        <taxon>Asterales</taxon>
        <taxon>Asteraceae</taxon>
        <taxon>Asteroideae</taxon>
        <taxon>Heliantheae alliance</taxon>
        <taxon>Millerieae</taxon>
        <taxon>Smallanthus</taxon>
    </lineage>
</organism>